<dbReference type="AlphaFoldDB" id="A0A7V9Z0L5"/>
<dbReference type="GO" id="GO:0016020">
    <property type="term" value="C:membrane"/>
    <property type="evidence" value="ECO:0007669"/>
    <property type="project" value="InterPro"/>
</dbReference>
<sequence length="129" mass="14429">MKLLMFLLIVIPALEIALLVLSGSVIGVWPTVGLIIATGVIGAWLAKREGIETIRQAKQELMYGRIPGEAVLDGICILVGGIVLLTPGFITDLLGFILLIPFTRRWIKPFLGRWLKSLFETRTFFYMKR</sequence>
<reference evidence="1 2" key="1">
    <citation type="submission" date="2020-07" db="EMBL/GenBank/DDBJ databases">
        <title>Genomic Encyclopedia of Type Strains, Phase IV (KMG-IV): sequencing the most valuable type-strain genomes for metagenomic binning, comparative biology and taxonomic classification.</title>
        <authorList>
            <person name="Goeker M."/>
        </authorList>
    </citation>
    <scope>NUCLEOTIDE SEQUENCE [LARGE SCALE GENOMIC DNA]</scope>
    <source>
        <strain evidence="1 2">DSM 25220</strain>
    </source>
</reference>
<comment type="caution">
    <text evidence="1">The sequence shown here is derived from an EMBL/GenBank/DDBJ whole genome shotgun (WGS) entry which is preliminary data.</text>
</comment>
<protein>
    <submittedName>
        <fullName evidence="1">UPF0716 protein FxsA</fullName>
    </submittedName>
</protein>
<dbReference type="Pfam" id="PF04186">
    <property type="entry name" value="FxsA"/>
    <property type="match status" value="1"/>
</dbReference>
<dbReference type="PANTHER" id="PTHR35335">
    <property type="entry name" value="UPF0716 PROTEIN FXSA"/>
    <property type="match status" value="1"/>
</dbReference>
<proteinExistence type="predicted"/>
<evidence type="ECO:0000313" key="2">
    <source>
        <dbReference type="Proteomes" id="UP000580891"/>
    </source>
</evidence>
<name>A0A7V9Z0L5_9BACL</name>
<accession>A0A7V9Z0L5</accession>
<dbReference type="NCBIfam" id="NF008528">
    <property type="entry name" value="PRK11463.1-2"/>
    <property type="match status" value="1"/>
</dbReference>
<organism evidence="1 2">
    <name type="scientific">[Anoxybacillus] calidus</name>
    <dbReference type="NCBI Taxonomy" id="575178"/>
    <lineage>
        <taxon>Bacteria</taxon>
        <taxon>Bacillati</taxon>
        <taxon>Bacillota</taxon>
        <taxon>Bacilli</taxon>
        <taxon>Bacillales</taxon>
        <taxon>Anoxybacillaceae</taxon>
        <taxon>Paranoxybacillus</taxon>
    </lineage>
</organism>
<dbReference type="EMBL" id="JACDUU010000004">
    <property type="protein sequence ID" value="MBA2871723.1"/>
    <property type="molecule type" value="Genomic_DNA"/>
</dbReference>
<evidence type="ECO:0000313" key="1">
    <source>
        <dbReference type="EMBL" id="MBA2871723.1"/>
    </source>
</evidence>
<dbReference type="InterPro" id="IPR007313">
    <property type="entry name" value="FxsA"/>
</dbReference>
<keyword evidence="2" id="KW-1185">Reference proteome</keyword>
<dbReference type="PANTHER" id="PTHR35335:SF1">
    <property type="entry name" value="UPF0716 PROTEIN FXSA"/>
    <property type="match status" value="1"/>
</dbReference>
<dbReference type="RefSeq" id="WP_181537543.1">
    <property type="nucleotide sequence ID" value="NZ_JACDUU010000004.1"/>
</dbReference>
<gene>
    <name evidence="1" type="ORF">HNQ85_001998</name>
</gene>
<dbReference type="Proteomes" id="UP000580891">
    <property type="component" value="Unassembled WGS sequence"/>
</dbReference>